<dbReference type="Proteomes" id="UP000601435">
    <property type="component" value="Unassembled WGS sequence"/>
</dbReference>
<organism evidence="3 4">
    <name type="scientific">Symbiodinium necroappetens</name>
    <dbReference type="NCBI Taxonomy" id="1628268"/>
    <lineage>
        <taxon>Eukaryota</taxon>
        <taxon>Sar</taxon>
        <taxon>Alveolata</taxon>
        <taxon>Dinophyceae</taxon>
        <taxon>Suessiales</taxon>
        <taxon>Symbiodiniaceae</taxon>
        <taxon>Symbiodinium</taxon>
    </lineage>
</organism>
<sequence>MKLRIASRTQVHFRHCMQRAAFSTFNTTEATLNLVRQSKPWPPWLRAEMRSNWAGETGAVAIYRGCQAALKHISGDSTRDTLRLFVEEHVASEEAHLAAMSAVVSHSSEQSWMPAESFGFGLGYMSTAARGARGMYVTTQAVESFVEEHYGDQIARLEVELSAGEHQPREAYEALLTLLRDACADEIHHKEDAALRLTDPHCSFRTRLLDSVQFSAVYWGSRIGAAFAKRLDGARYEIAFGTMAHLAVPWRDQKAVWILLFLGTWGSLCPLLVHAVEPLSRAPFMACVGTEVIKRTTWEHTQILVDKWPDIDLPHSRVIRKVLWAITHNDMLEEHAEDCGFALATVLLVALRAIDYDDGRQEAQKMFHYLTTSLIPKLKPYFPTAAKDDWAPDLDDLRIYPFLLGLEPQHDCYGTSLRLFVYKLPELTKGVLHCHHGQWGLEALIPHWLRQGSCLTEDPDQADFFLVPWHTWCDRMIYKMNQTRREVSAVYIDMIKRKDDMLPHWSKNDGYDHVFVFSDQGMNFFPEWRDYIPHSMFIVTEALTPRCGPSCFNAWKDFVVPGHTDYFRYRRMAQFNLPSEQRTLLFNFHGRHPGLNDLYKKNFVRGNIIKVFDGLEGVSVGGFTDDYFERMGASHFCLVPMGTSSWTNHLYEAFFAGCIPVILSDGFKVPFESFLDWPSFSVKWPMEDVSMDLYNFLLNTPVWMLRRMKAECCRQRANHVSSHPPSQCTGCMARRTTACGGRLTPHNGPQGGSQVTKLLGALFQAPSR</sequence>
<proteinExistence type="inferred from homology"/>
<protein>
    <submittedName>
        <fullName evidence="3">GUT1 protein</fullName>
    </submittedName>
</protein>
<feature type="domain" description="Exostosin GT47" evidence="2">
    <location>
        <begin position="416"/>
        <end position="691"/>
    </location>
</feature>
<dbReference type="PANTHER" id="PTHR11062:SF281">
    <property type="entry name" value="EXOSTOSIN-LIKE 2"/>
    <property type="match status" value="1"/>
</dbReference>
<name>A0A813CKI6_9DINO</name>
<gene>
    <name evidence="3" type="primary">GUT1</name>
    <name evidence="3" type="ORF">SNEC2469_LOCUS35119</name>
</gene>
<keyword evidence="4" id="KW-1185">Reference proteome</keyword>
<comment type="similarity">
    <text evidence="1">Belongs to the glycosyltransferase 47 family.</text>
</comment>
<dbReference type="InterPro" id="IPR004263">
    <property type="entry name" value="Exostosin"/>
</dbReference>
<evidence type="ECO:0000313" key="3">
    <source>
        <dbReference type="EMBL" id="CAE7943612.1"/>
    </source>
</evidence>
<dbReference type="Pfam" id="PF03016">
    <property type="entry name" value="Exostosin_GT47"/>
    <property type="match status" value="1"/>
</dbReference>
<accession>A0A813CKI6</accession>
<evidence type="ECO:0000259" key="2">
    <source>
        <dbReference type="Pfam" id="PF03016"/>
    </source>
</evidence>
<evidence type="ECO:0000313" key="4">
    <source>
        <dbReference type="Proteomes" id="UP000601435"/>
    </source>
</evidence>
<evidence type="ECO:0000256" key="1">
    <source>
        <dbReference type="ARBA" id="ARBA00010271"/>
    </source>
</evidence>
<dbReference type="GO" id="GO:0016757">
    <property type="term" value="F:glycosyltransferase activity"/>
    <property type="evidence" value="ECO:0007669"/>
    <property type="project" value="InterPro"/>
</dbReference>
<dbReference type="Pfam" id="PF03232">
    <property type="entry name" value="COQ7"/>
    <property type="match status" value="1"/>
</dbReference>
<dbReference type="OrthoDB" id="407747at2759"/>
<reference evidence="3" key="1">
    <citation type="submission" date="2021-02" db="EMBL/GenBank/DDBJ databases">
        <authorList>
            <person name="Dougan E. K."/>
            <person name="Rhodes N."/>
            <person name="Thang M."/>
            <person name="Chan C."/>
        </authorList>
    </citation>
    <scope>NUCLEOTIDE SEQUENCE</scope>
</reference>
<dbReference type="AlphaFoldDB" id="A0A813CKI6"/>
<dbReference type="EMBL" id="CAJNJA010100140">
    <property type="protein sequence ID" value="CAE7943612.1"/>
    <property type="molecule type" value="Genomic_DNA"/>
</dbReference>
<dbReference type="InterPro" id="IPR040911">
    <property type="entry name" value="Exostosin_GT47"/>
</dbReference>
<dbReference type="PANTHER" id="PTHR11062">
    <property type="entry name" value="EXOSTOSIN HEPARAN SULFATE GLYCOSYLTRANSFERASE -RELATED"/>
    <property type="match status" value="1"/>
</dbReference>
<comment type="caution">
    <text evidence="3">The sequence shown here is derived from an EMBL/GenBank/DDBJ whole genome shotgun (WGS) entry which is preliminary data.</text>
</comment>